<evidence type="ECO:0000313" key="2">
    <source>
        <dbReference type="EMBL" id="KKN60005.1"/>
    </source>
</evidence>
<organism evidence="2">
    <name type="scientific">marine sediment metagenome</name>
    <dbReference type="NCBI Taxonomy" id="412755"/>
    <lineage>
        <taxon>unclassified sequences</taxon>
        <taxon>metagenomes</taxon>
        <taxon>ecological metagenomes</taxon>
    </lineage>
</organism>
<gene>
    <name evidence="2" type="ORF">LCGC14_0536440</name>
</gene>
<dbReference type="AlphaFoldDB" id="A0A0F9RU55"/>
<sequence>MATVDVTREHSLGKETAKERAQKMADKLAQKLDAKCEWQGDELTFKRSGADGSIQVSEDQVRVVVKLGLMLTPMAGMVKGEVEKALDKYLA</sequence>
<dbReference type="Pfam" id="PF09650">
    <property type="entry name" value="PHA_gran_rgn"/>
    <property type="match status" value="1"/>
</dbReference>
<evidence type="ECO:0008006" key="3">
    <source>
        <dbReference type="Google" id="ProtNLM"/>
    </source>
</evidence>
<evidence type="ECO:0000256" key="1">
    <source>
        <dbReference type="SAM" id="MobiDB-lite"/>
    </source>
</evidence>
<accession>A0A0F9RU55</accession>
<dbReference type="InterPro" id="IPR013433">
    <property type="entry name" value="PHA_gran_rgn"/>
</dbReference>
<dbReference type="EMBL" id="LAZR01000708">
    <property type="protein sequence ID" value="KKN60005.1"/>
    <property type="molecule type" value="Genomic_DNA"/>
</dbReference>
<proteinExistence type="predicted"/>
<name>A0A0F9RU55_9ZZZZ</name>
<reference evidence="2" key="1">
    <citation type="journal article" date="2015" name="Nature">
        <title>Complex archaea that bridge the gap between prokaryotes and eukaryotes.</title>
        <authorList>
            <person name="Spang A."/>
            <person name="Saw J.H."/>
            <person name="Jorgensen S.L."/>
            <person name="Zaremba-Niedzwiedzka K."/>
            <person name="Martijn J."/>
            <person name="Lind A.E."/>
            <person name="van Eijk R."/>
            <person name="Schleper C."/>
            <person name="Guy L."/>
            <person name="Ettema T.J."/>
        </authorList>
    </citation>
    <scope>NUCLEOTIDE SEQUENCE</scope>
</reference>
<protein>
    <recommendedName>
        <fullName evidence="3">Polyhydroxyalkanoic acid system protein</fullName>
    </recommendedName>
</protein>
<feature type="region of interest" description="Disordered" evidence="1">
    <location>
        <begin position="1"/>
        <end position="20"/>
    </location>
</feature>
<comment type="caution">
    <text evidence="2">The sequence shown here is derived from an EMBL/GenBank/DDBJ whole genome shotgun (WGS) entry which is preliminary data.</text>
</comment>
<dbReference type="NCBIfam" id="TIGR02610">
    <property type="entry name" value="PHA_gran_rgn"/>
    <property type="match status" value="1"/>
</dbReference>